<dbReference type="GO" id="GO:0030150">
    <property type="term" value="P:protein import into mitochondrial matrix"/>
    <property type="evidence" value="ECO:0007669"/>
    <property type="project" value="InterPro"/>
</dbReference>
<keyword evidence="4" id="KW-0999">Mitochondrion inner membrane</keyword>
<keyword evidence="8" id="KW-0472">Membrane</keyword>
<dbReference type="PANTHER" id="PTHR12388:SF0">
    <property type="entry name" value="MITOCHONDRIAL IMPORT INNER MEMBRANE TRANSLOCASE SUBUNIT TIM16"/>
    <property type="match status" value="1"/>
</dbReference>
<dbReference type="InterPro" id="IPR005341">
    <property type="entry name" value="Tim16"/>
</dbReference>
<name>A0A3M7KQD6_AUXPR</name>
<dbReference type="GO" id="GO:0005744">
    <property type="term" value="C:TIM23 mitochondrial import inner membrane translocase complex"/>
    <property type="evidence" value="ECO:0007669"/>
    <property type="project" value="InterPro"/>
</dbReference>
<proteinExistence type="inferred from homology"/>
<accession>A0A3M7KQD6</accession>
<evidence type="ECO:0000256" key="6">
    <source>
        <dbReference type="ARBA" id="ARBA00023010"/>
    </source>
</evidence>
<dbReference type="Gene3D" id="1.10.287.110">
    <property type="entry name" value="DnaJ domain"/>
    <property type="match status" value="1"/>
</dbReference>
<evidence type="ECO:0000313" key="10">
    <source>
        <dbReference type="EMBL" id="RMZ52577.1"/>
    </source>
</evidence>
<dbReference type="Pfam" id="PF03656">
    <property type="entry name" value="Pam16"/>
    <property type="match status" value="1"/>
</dbReference>
<evidence type="ECO:0000256" key="4">
    <source>
        <dbReference type="ARBA" id="ARBA00022792"/>
    </source>
</evidence>
<sequence length="188" mass="20594">MWQGMRARSAPMPDEPTTCGKGGLCHTYITLHHTESFVACSHNNLSQVFLCWSSAARILANLAVAGATVLFRAATQAYRQALVNAQKSGVTADSVGAAARLGKQLTRQEAEQILGIEAGATWEEISKKYEHLYKKNEEAGSFYLQSKVYRAKERIEQDLQAEGVPTPDLTDIHTQQQQQQQGATGKDA</sequence>
<evidence type="ECO:0000256" key="1">
    <source>
        <dbReference type="ARBA" id="ARBA00004637"/>
    </source>
</evidence>
<comment type="similarity">
    <text evidence="2">Belongs to the TIM16/PAM16 family.</text>
</comment>
<dbReference type="InterPro" id="IPR036869">
    <property type="entry name" value="J_dom_sf"/>
</dbReference>
<gene>
    <name evidence="10" type="ORF">APUTEX25_003720</name>
</gene>
<keyword evidence="5" id="KW-0653">Protein transport</keyword>
<evidence type="ECO:0008006" key="12">
    <source>
        <dbReference type="Google" id="ProtNLM"/>
    </source>
</evidence>
<evidence type="ECO:0000256" key="7">
    <source>
        <dbReference type="ARBA" id="ARBA00023128"/>
    </source>
</evidence>
<dbReference type="FunFam" id="1.10.287.110:FF:000006">
    <property type="entry name" value="Import inner membrane translocase subunit TIM16"/>
    <property type="match status" value="1"/>
</dbReference>
<protein>
    <recommendedName>
        <fullName evidence="12">Mitochondrial import inner membrane translocase subunit tim16</fullName>
    </recommendedName>
</protein>
<dbReference type="AlphaFoldDB" id="A0A3M7KQD6"/>
<comment type="caution">
    <text evidence="10">The sequence shown here is derived from an EMBL/GenBank/DDBJ whole genome shotgun (WGS) entry which is preliminary data.</text>
</comment>
<evidence type="ECO:0000313" key="11">
    <source>
        <dbReference type="Proteomes" id="UP000279271"/>
    </source>
</evidence>
<keyword evidence="7" id="KW-0496">Mitochondrion</keyword>
<dbReference type="Proteomes" id="UP000279271">
    <property type="component" value="Unassembled WGS sequence"/>
</dbReference>
<keyword evidence="3" id="KW-0813">Transport</keyword>
<evidence type="ECO:0000256" key="3">
    <source>
        <dbReference type="ARBA" id="ARBA00022448"/>
    </source>
</evidence>
<feature type="region of interest" description="Disordered" evidence="9">
    <location>
        <begin position="159"/>
        <end position="188"/>
    </location>
</feature>
<evidence type="ECO:0000256" key="5">
    <source>
        <dbReference type="ARBA" id="ARBA00022927"/>
    </source>
</evidence>
<evidence type="ECO:0000256" key="9">
    <source>
        <dbReference type="SAM" id="MobiDB-lite"/>
    </source>
</evidence>
<dbReference type="EMBL" id="QOKY01000204">
    <property type="protein sequence ID" value="RMZ52577.1"/>
    <property type="molecule type" value="Genomic_DNA"/>
</dbReference>
<reference evidence="11" key="1">
    <citation type="journal article" date="2018" name="Algal Res.">
        <title>Characterization of plant carbon substrate utilization by Auxenochlorella protothecoides.</title>
        <authorList>
            <person name="Vogler B.W."/>
            <person name="Starkenburg S.R."/>
            <person name="Sudasinghe N."/>
            <person name="Schambach J.Y."/>
            <person name="Rollin J.A."/>
            <person name="Pattathil S."/>
            <person name="Barry A.N."/>
        </authorList>
    </citation>
    <scope>NUCLEOTIDE SEQUENCE [LARGE SCALE GENOMIC DNA]</scope>
    <source>
        <strain evidence="11">UTEX 25</strain>
    </source>
</reference>
<dbReference type="PANTHER" id="PTHR12388">
    <property type="entry name" value="MITOCHONDRIA ASSOCIATED GRANULOCYTE MACROPHAGE CSF SIGNALING MOLECULE"/>
    <property type="match status" value="1"/>
</dbReference>
<evidence type="ECO:0000256" key="8">
    <source>
        <dbReference type="ARBA" id="ARBA00023136"/>
    </source>
</evidence>
<keyword evidence="6" id="KW-0811">Translocation</keyword>
<organism evidence="10 11">
    <name type="scientific">Auxenochlorella protothecoides</name>
    <name type="common">Green microalga</name>
    <name type="synonym">Chlorella protothecoides</name>
    <dbReference type="NCBI Taxonomy" id="3075"/>
    <lineage>
        <taxon>Eukaryota</taxon>
        <taxon>Viridiplantae</taxon>
        <taxon>Chlorophyta</taxon>
        <taxon>core chlorophytes</taxon>
        <taxon>Trebouxiophyceae</taxon>
        <taxon>Chlorellales</taxon>
        <taxon>Chlorellaceae</taxon>
        <taxon>Auxenochlorella</taxon>
    </lineage>
</organism>
<evidence type="ECO:0000256" key="2">
    <source>
        <dbReference type="ARBA" id="ARBA00008817"/>
    </source>
</evidence>
<comment type="subcellular location">
    <subcellularLocation>
        <location evidence="1">Mitochondrion inner membrane</location>
        <topology evidence="1">Peripheral membrane protein</topology>
    </subcellularLocation>
</comment>